<dbReference type="InterPro" id="IPR005785">
    <property type="entry name" value="B_amino_transI"/>
</dbReference>
<sequence>MSATSTSEFIWFNGKLIPWQEANVHVMSHALHYGSSVFEGIRAYVTPNGTCIFRLKEHIDRLFNSAKIYRFPLAYTKEEIMEACKAVVRENKLESGYIRPLAFMGNVGLGLSFPKDAKADVMVGAIPWGAYLGEEGLQKGVRVGVSSWNRLAPNTIPTEAKAGGNYLSSILIANEAHQNGYDEAIALDVNGYVSEGSGENIFVIKDKVLYTAPFTCGLLPGITRASVITLARDLGYEVVEQRIPREMVYLADELFFSGTAAEITPIASVDGIDVGAGCRGPITKHIQETFFAYVKGESEDRHGWLTRV</sequence>
<evidence type="ECO:0000256" key="5">
    <source>
        <dbReference type="ARBA" id="ARBA00005072"/>
    </source>
</evidence>
<evidence type="ECO:0000256" key="17">
    <source>
        <dbReference type="RuleBase" id="RU004106"/>
    </source>
</evidence>
<evidence type="ECO:0000256" key="11">
    <source>
        <dbReference type="ARBA" id="ARBA00022679"/>
    </source>
</evidence>
<dbReference type="FunFam" id="3.20.10.10:FF:000001">
    <property type="entry name" value="Branched-chain-amino-acid aminotransferase"/>
    <property type="match status" value="1"/>
</dbReference>
<evidence type="ECO:0000256" key="2">
    <source>
        <dbReference type="ARBA" id="ARBA00003109"/>
    </source>
</evidence>
<evidence type="ECO:0000256" key="13">
    <source>
        <dbReference type="ARBA" id="ARBA00023304"/>
    </source>
</evidence>
<comment type="pathway">
    <text evidence="4 19">Amino-acid biosynthesis; L-valine biosynthesis; L-valine from pyruvate: step 4/4.</text>
</comment>
<dbReference type="AlphaFoldDB" id="A0A2X0VG20"/>
<dbReference type="InterPro" id="IPR043132">
    <property type="entry name" value="BCAT-like_C"/>
</dbReference>
<keyword evidence="11 19" id="KW-0808">Transferase</keyword>
<dbReference type="InterPro" id="IPR050571">
    <property type="entry name" value="Class-IV_PLP-Dep_Aminotrnsfr"/>
</dbReference>
<reference evidence="20 21" key="1">
    <citation type="submission" date="2018-06" db="EMBL/GenBank/DDBJ databases">
        <authorList>
            <consortium name="Pathogen Informatics"/>
            <person name="Doyle S."/>
        </authorList>
    </citation>
    <scope>NUCLEOTIDE SEQUENCE [LARGE SCALE GENOMIC DNA]</scope>
    <source>
        <strain evidence="20 21">NCTC13093</strain>
    </source>
</reference>
<dbReference type="GO" id="GO:0009097">
    <property type="term" value="P:isoleucine biosynthetic process"/>
    <property type="evidence" value="ECO:0007669"/>
    <property type="project" value="UniProtKB-UniPathway"/>
</dbReference>
<dbReference type="Gene3D" id="3.30.470.10">
    <property type="match status" value="1"/>
</dbReference>
<dbReference type="RefSeq" id="WP_113743436.1">
    <property type="nucleotide sequence ID" value="NZ_UAPU01000007.1"/>
</dbReference>
<comment type="cofactor">
    <cofactor evidence="1 18">
        <name>pyridoxal 5'-phosphate</name>
        <dbReference type="ChEBI" id="CHEBI:597326"/>
    </cofactor>
</comment>
<proteinExistence type="inferred from homology"/>
<comment type="pathway">
    <text evidence="5 19">Amino-acid biosynthesis; L-leucine biosynthesis; L-leucine from 3-methyl-2-oxobutanoate: step 4/4.</text>
</comment>
<keyword evidence="12 18" id="KW-0663">Pyridoxal phosphate</keyword>
<keyword evidence="13 19" id="KW-0100">Branched-chain amino acid biosynthesis</keyword>
<dbReference type="NCBIfam" id="NF005146">
    <property type="entry name" value="PRK06606.1"/>
    <property type="match status" value="1"/>
</dbReference>
<organism evidence="20 21">
    <name type="scientific">Anaerobiospirillum thomasii</name>
    <dbReference type="NCBI Taxonomy" id="179995"/>
    <lineage>
        <taxon>Bacteria</taxon>
        <taxon>Pseudomonadati</taxon>
        <taxon>Pseudomonadota</taxon>
        <taxon>Gammaproteobacteria</taxon>
        <taxon>Aeromonadales</taxon>
        <taxon>Succinivibrionaceae</taxon>
        <taxon>Anaerobiospirillum</taxon>
    </lineage>
</organism>
<keyword evidence="10 19" id="KW-0028">Amino-acid biosynthesis</keyword>
<evidence type="ECO:0000256" key="7">
    <source>
        <dbReference type="ARBA" id="ARBA00013053"/>
    </source>
</evidence>
<dbReference type="InterPro" id="IPR043131">
    <property type="entry name" value="BCAT-like_N"/>
</dbReference>
<dbReference type="GO" id="GO:0006532">
    <property type="term" value="P:aspartate biosynthetic process"/>
    <property type="evidence" value="ECO:0007669"/>
    <property type="project" value="TreeGrafter"/>
</dbReference>
<evidence type="ECO:0000256" key="14">
    <source>
        <dbReference type="ARBA" id="ARBA00048212"/>
    </source>
</evidence>
<evidence type="ECO:0000256" key="1">
    <source>
        <dbReference type="ARBA" id="ARBA00001933"/>
    </source>
</evidence>
<dbReference type="InterPro" id="IPR036038">
    <property type="entry name" value="Aminotransferase-like"/>
</dbReference>
<dbReference type="InterPro" id="IPR033939">
    <property type="entry name" value="BCAT_family"/>
</dbReference>
<comment type="similarity">
    <text evidence="6 17">Belongs to the class-IV pyridoxal-phosphate-dependent aminotransferase family.</text>
</comment>
<comment type="function">
    <text evidence="2 19">Acts on leucine, isoleucine and valine.</text>
</comment>
<comment type="pathway">
    <text evidence="3 19">Amino-acid biosynthesis; L-isoleucine biosynthesis; L-isoleucine from 2-oxobutanoate: step 4/4.</text>
</comment>
<dbReference type="OrthoDB" id="21319at2"/>
<dbReference type="GO" id="GO:0052654">
    <property type="term" value="F:L-leucine-2-oxoglutarate transaminase activity"/>
    <property type="evidence" value="ECO:0007669"/>
    <property type="project" value="RHEA"/>
</dbReference>
<evidence type="ECO:0000256" key="12">
    <source>
        <dbReference type="ARBA" id="ARBA00022898"/>
    </source>
</evidence>
<evidence type="ECO:0000256" key="18">
    <source>
        <dbReference type="RuleBase" id="RU004516"/>
    </source>
</evidence>
<gene>
    <name evidence="19 20" type="primary">ilvE</name>
    <name evidence="20" type="ORF">NCTC13093_00618</name>
</gene>
<dbReference type="GO" id="GO:0052655">
    <property type="term" value="F:L-valine-2-oxoglutarate transaminase activity"/>
    <property type="evidence" value="ECO:0007669"/>
    <property type="project" value="RHEA"/>
</dbReference>
<dbReference type="PANTHER" id="PTHR42743">
    <property type="entry name" value="AMINO-ACID AMINOTRANSFERASE"/>
    <property type="match status" value="1"/>
</dbReference>
<dbReference type="NCBIfam" id="TIGR01122">
    <property type="entry name" value="ilvE_I"/>
    <property type="match status" value="1"/>
</dbReference>
<evidence type="ECO:0000256" key="8">
    <source>
        <dbReference type="ARBA" id="ARBA00018179"/>
    </source>
</evidence>
<evidence type="ECO:0000313" key="20">
    <source>
        <dbReference type="EMBL" id="SPT69252.1"/>
    </source>
</evidence>
<dbReference type="Proteomes" id="UP000250086">
    <property type="component" value="Unassembled WGS sequence"/>
</dbReference>
<evidence type="ECO:0000256" key="10">
    <source>
        <dbReference type="ARBA" id="ARBA00022605"/>
    </source>
</evidence>
<dbReference type="GO" id="GO:0052656">
    <property type="term" value="F:L-isoleucine-2-oxoglutarate transaminase activity"/>
    <property type="evidence" value="ECO:0007669"/>
    <property type="project" value="RHEA"/>
</dbReference>
<evidence type="ECO:0000313" key="21">
    <source>
        <dbReference type="Proteomes" id="UP000250086"/>
    </source>
</evidence>
<comment type="catalytic activity">
    <reaction evidence="16 19">
        <text>L-leucine + 2-oxoglutarate = 4-methyl-2-oxopentanoate + L-glutamate</text>
        <dbReference type="Rhea" id="RHEA:18321"/>
        <dbReference type="ChEBI" id="CHEBI:16810"/>
        <dbReference type="ChEBI" id="CHEBI:17865"/>
        <dbReference type="ChEBI" id="CHEBI:29985"/>
        <dbReference type="ChEBI" id="CHEBI:57427"/>
        <dbReference type="EC" id="2.6.1.42"/>
    </reaction>
</comment>
<dbReference type="PANTHER" id="PTHR42743:SF11">
    <property type="entry name" value="AMINODEOXYCHORISMATE LYASE"/>
    <property type="match status" value="1"/>
</dbReference>
<dbReference type="UniPathway" id="UPA00047">
    <property type="reaction ID" value="UER00058"/>
</dbReference>
<dbReference type="EMBL" id="UAPV01000001">
    <property type="protein sequence ID" value="SPT69252.1"/>
    <property type="molecule type" value="Genomic_DNA"/>
</dbReference>
<dbReference type="Gene3D" id="3.20.10.10">
    <property type="entry name" value="D-amino Acid Aminotransferase, subunit A, domain 2"/>
    <property type="match status" value="1"/>
</dbReference>
<evidence type="ECO:0000256" key="3">
    <source>
        <dbReference type="ARBA" id="ARBA00004824"/>
    </source>
</evidence>
<dbReference type="InterPro" id="IPR018300">
    <property type="entry name" value="Aminotrans_IV_CS"/>
</dbReference>
<comment type="catalytic activity">
    <reaction evidence="15 19">
        <text>L-isoleucine + 2-oxoglutarate = (S)-3-methyl-2-oxopentanoate + L-glutamate</text>
        <dbReference type="Rhea" id="RHEA:24801"/>
        <dbReference type="ChEBI" id="CHEBI:16810"/>
        <dbReference type="ChEBI" id="CHEBI:29985"/>
        <dbReference type="ChEBI" id="CHEBI:35146"/>
        <dbReference type="ChEBI" id="CHEBI:58045"/>
        <dbReference type="EC" id="2.6.1.42"/>
    </reaction>
</comment>
<accession>A0A2X0VG20</accession>
<evidence type="ECO:0000256" key="4">
    <source>
        <dbReference type="ARBA" id="ARBA00004931"/>
    </source>
</evidence>
<evidence type="ECO:0000256" key="15">
    <source>
        <dbReference type="ARBA" id="ARBA00048798"/>
    </source>
</evidence>
<dbReference type="SUPFAM" id="SSF56752">
    <property type="entry name" value="D-aminoacid aminotransferase-like PLP-dependent enzymes"/>
    <property type="match status" value="1"/>
</dbReference>
<dbReference type="GO" id="GO:0009098">
    <property type="term" value="P:L-leucine biosynthetic process"/>
    <property type="evidence" value="ECO:0007669"/>
    <property type="project" value="UniProtKB-UniPathway"/>
</dbReference>
<dbReference type="CDD" id="cd01557">
    <property type="entry name" value="BCAT_beta_family"/>
    <property type="match status" value="1"/>
</dbReference>
<evidence type="ECO:0000256" key="16">
    <source>
        <dbReference type="ARBA" id="ARBA00049229"/>
    </source>
</evidence>
<comment type="catalytic activity">
    <reaction evidence="14 19">
        <text>L-valine + 2-oxoglutarate = 3-methyl-2-oxobutanoate + L-glutamate</text>
        <dbReference type="Rhea" id="RHEA:24813"/>
        <dbReference type="ChEBI" id="CHEBI:11851"/>
        <dbReference type="ChEBI" id="CHEBI:16810"/>
        <dbReference type="ChEBI" id="CHEBI:29985"/>
        <dbReference type="ChEBI" id="CHEBI:57762"/>
        <dbReference type="EC" id="2.6.1.42"/>
    </reaction>
</comment>
<evidence type="ECO:0000256" key="6">
    <source>
        <dbReference type="ARBA" id="ARBA00009320"/>
    </source>
</evidence>
<dbReference type="PROSITE" id="PS00770">
    <property type="entry name" value="AA_TRANSFER_CLASS_4"/>
    <property type="match status" value="1"/>
</dbReference>
<dbReference type="UniPathway" id="UPA00049">
    <property type="reaction ID" value="UER00062"/>
</dbReference>
<dbReference type="GO" id="GO:0005829">
    <property type="term" value="C:cytosol"/>
    <property type="evidence" value="ECO:0007669"/>
    <property type="project" value="TreeGrafter"/>
</dbReference>
<keyword evidence="21" id="KW-1185">Reference proteome</keyword>
<evidence type="ECO:0000256" key="19">
    <source>
        <dbReference type="RuleBase" id="RU364094"/>
    </source>
</evidence>
<dbReference type="Pfam" id="PF01063">
    <property type="entry name" value="Aminotran_4"/>
    <property type="match status" value="1"/>
</dbReference>
<dbReference type="InterPro" id="IPR001544">
    <property type="entry name" value="Aminotrans_IV"/>
</dbReference>
<dbReference type="GO" id="GO:0009099">
    <property type="term" value="P:L-valine biosynthetic process"/>
    <property type="evidence" value="ECO:0007669"/>
    <property type="project" value="UniProtKB-UniPathway"/>
</dbReference>
<keyword evidence="9 19" id="KW-0032">Aminotransferase</keyword>
<protein>
    <recommendedName>
        <fullName evidence="8 19">Branched-chain-amino-acid aminotransferase</fullName>
        <shortName evidence="19">BCAT</shortName>
        <ecNumber evidence="7 19">2.6.1.42</ecNumber>
    </recommendedName>
</protein>
<evidence type="ECO:0000256" key="9">
    <source>
        <dbReference type="ARBA" id="ARBA00022576"/>
    </source>
</evidence>
<dbReference type="UniPathway" id="UPA00048">
    <property type="reaction ID" value="UER00073"/>
</dbReference>
<name>A0A2X0VG20_9GAMM</name>
<dbReference type="EC" id="2.6.1.42" evidence="7 19"/>